<keyword evidence="3" id="KW-1185">Reference proteome</keyword>
<comment type="caution">
    <text evidence="2">The sequence shown here is derived from an EMBL/GenBank/DDBJ whole genome shotgun (WGS) entry which is preliminary data.</text>
</comment>
<feature type="compositionally biased region" description="Basic and acidic residues" evidence="1">
    <location>
        <begin position="14"/>
        <end position="24"/>
    </location>
</feature>
<evidence type="ECO:0000313" key="2">
    <source>
        <dbReference type="EMBL" id="KAK0702754.1"/>
    </source>
</evidence>
<dbReference type="AlphaFoldDB" id="A0AA40DGL3"/>
<feature type="compositionally biased region" description="Basic and acidic residues" evidence="1">
    <location>
        <begin position="96"/>
        <end position="121"/>
    </location>
</feature>
<reference evidence="2" key="1">
    <citation type="submission" date="2023-06" db="EMBL/GenBank/DDBJ databases">
        <title>Genome-scale phylogeny and comparative genomics of the fungal order Sordariales.</title>
        <authorList>
            <consortium name="Lawrence Berkeley National Laboratory"/>
            <person name="Hensen N."/>
            <person name="Bonometti L."/>
            <person name="Westerberg I."/>
            <person name="Brannstrom I.O."/>
            <person name="Guillou S."/>
            <person name="Cros-Aarteil S."/>
            <person name="Calhoun S."/>
            <person name="Haridas S."/>
            <person name="Kuo A."/>
            <person name="Mondo S."/>
            <person name="Pangilinan J."/>
            <person name="Riley R."/>
            <person name="Labutti K."/>
            <person name="Andreopoulos B."/>
            <person name="Lipzen A."/>
            <person name="Chen C."/>
            <person name="Yanf M."/>
            <person name="Daum C."/>
            <person name="Ng V."/>
            <person name="Clum A."/>
            <person name="Steindorff A."/>
            <person name="Ohm R."/>
            <person name="Martin F."/>
            <person name="Silar P."/>
            <person name="Natvig D."/>
            <person name="Lalanne C."/>
            <person name="Gautier V."/>
            <person name="Ament-Velasquez S.L."/>
            <person name="Kruys A."/>
            <person name="Hutchinson M.I."/>
            <person name="Powell A.J."/>
            <person name="Barry K."/>
            <person name="Miller A.N."/>
            <person name="Grigoriev I.V."/>
            <person name="Debuchy R."/>
            <person name="Gladieux P."/>
            <person name="Thoren M.H."/>
            <person name="Johannesson H."/>
        </authorList>
    </citation>
    <scope>NUCLEOTIDE SEQUENCE</scope>
    <source>
        <strain evidence="2">SMH4607-1</strain>
    </source>
</reference>
<proteinExistence type="predicted"/>
<dbReference type="EMBL" id="JAUKUA010000008">
    <property type="protein sequence ID" value="KAK0702754.1"/>
    <property type="molecule type" value="Genomic_DNA"/>
</dbReference>
<feature type="region of interest" description="Disordered" evidence="1">
    <location>
        <begin position="76"/>
        <end position="123"/>
    </location>
</feature>
<dbReference type="Proteomes" id="UP001172102">
    <property type="component" value="Unassembled WGS sequence"/>
</dbReference>
<organism evidence="2 3">
    <name type="scientific">Lasiosphaeris hirsuta</name>
    <dbReference type="NCBI Taxonomy" id="260670"/>
    <lineage>
        <taxon>Eukaryota</taxon>
        <taxon>Fungi</taxon>
        <taxon>Dikarya</taxon>
        <taxon>Ascomycota</taxon>
        <taxon>Pezizomycotina</taxon>
        <taxon>Sordariomycetes</taxon>
        <taxon>Sordariomycetidae</taxon>
        <taxon>Sordariales</taxon>
        <taxon>Lasiosphaeriaceae</taxon>
        <taxon>Lasiosphaeris</taxon>
    </lineage>
</organism>
<evidence type="ECO:0000256" key="1">
    <source>
        <dbReference type="SAM" id="MobiDB-lite"/>
    </source>
</evidence>
<gene>
    <name evidence="2" type="ORF">B0H67DRAFT_650131</name>
</gene>
<protein>
    <submittedName>
        <fullName evidence="2">Uncharacterized protein</fullName>
    </submittedName>
</protein>
<accession>A0AA40DGL3</accession>
<feature type="region of interest" description="Disordered" evidence="1">
    <location>
        <begin position="1"/>
        <end position="29"/>
    </location>
</feature>
<name>A0AA40DGL3_9PEZI</name>
<sequence>MAPSFYPGETANIRAKDPSRRTADENSVSITTIEAQRALDGLRKDLGGSEQLASDKTTSSKARQMLLKEGLINPADPRSLAIPAQTPDWSSLSPEGCRRLDEAMNRDGTHGRPGEQEKESADAELQAAIRNGGNIWRRRYLATSTCASFIGGLNGSAEWRKTEG</sequence>
<evidence type="ECO:0000313" key="3">
    <source>
        <dbReference type="Proteomes" id="UP001172102"/>
    </source>
</evidence>